<evidence type="ECO:0000313" key="1">
    <source>
        <dbReference type="EMBL" id="KAA6352402.1"/>
    </source>
</evidence>
<dbReference type="SUPFAM" id="SSF52540">
    <property type="entry name" value="P-loop containing nucleoside triphosphate hydrolases"/>
    <property type="match status" value="1"/>
</dbReference>
<dbReference type="Gene3D" id="3.40.50.300">
    <property type="entry name" value="P-loop containing nucleotide triphosphate hydrolases"/>
    <property type="match status" value="1"/>
</dbReference>
<gene>
    <name evidence="1" type="ORF">EZS27_000352</name>
</gene>
<accession>A0A5J4T3A4</accession>
<sequence>MNSTTIKDFIEKSRKNQTELTADLKAFHCPDISREDYLLMLTAKAGELLYKRGVQREFIIDGFNLPVIHQFYYYLTSDRTLCKLDIDKGIYLMGKVGCGKSLLMSAHLFVQDALTNKVTTVIHAKELGNEIIKQGFSMLKNKPLFIDEIGRENLEVMNYGTTIKPVADLLALRYESGGRTYGTSNYTLEKLEALRDEEGNVKEMRYGRFIRSRMEEMFNIVELPGEDRRYK</sequence>
<proteinExistence type="predicted"/>
<organism evidence="1">
    <name type="scientific">termite gut metagenome</name>
    <dbReference type="NCBI Taxonomy" id="433724"/>
    <lineage>
        <taxon>unclassified sequences</taxon>
        <taxon>metagenomes</taxon>
        <taxon>organismal metagenomes</taxon>
    </lineage>
</organism>
<reference evidence="1" key="1">
    <citation type="submission" date="2019-03" db="EMBL/GenBank/DDBJ databases">
        <title>Single cell metagenomics reveals metabolic interactions within the superorganism composed of flagellate Streblomastix strix and complex community of Bacteroidetes bacteria on its surface.</title>
        <authorList>
            <person name="Treitli S.C."/>
            <person name="Kolisko M."/>
            <person name="Husnik F."/>
            <person name="Keeling P."/>
            <person name="Hampl V."/>
        </authorList>
    </citation>
    <scope>NUCLEOTIDE SEQUENCE</scope>
    <source>
        <strain evidence="1">STM</strain>
    </source>
</reference>
<dbReference type="EMBL" id="SNRY01000003">
    <property type="protein sequence ID" value="KAA6352402.1"/>
    <property type="molecule type" value="Genomic_DNA"/>
</dbReference>
<dbReference type="InterPro" id="IPR027417">
    <property type="entry name" value="P-loop_NTPase"/>
</dbReference>
<protein>
    <submittedName>
        <fullName evidence="1">Uncharacterized protein</fullName>
    </submittedName>
</protein>
<name>A0A5J4T3A4_9ZZZZ</name>
<dbReference type="AlphaFoldDB" id="A0A5J4T3A4"/>
<comment type="caution">
    <text evidence="1">The sequence shown here is derived from an EMBL/GenBank/DDBJ whole genome shotgun (WGS) entry which is preliminary data.</text>
</comment>